<evidence type="ECO:0000313" key="2">
    <source>
        <dbReference type="Proteomes" id="UP000887575"/>
    </source>
</evidence>
<organism evidence="2 3">
    <name type="scientific">Mesorhabditis belari</name>
    <dbReference type="NCBI Taxonomy" id="2138241"/>
    <lineage>
        <taxon>Eukaryota</taxon>
        <taxon>Metazoa</taxon>
        <taxon>Ecdysozoa</taxon>
        <taxon>Nematoda</taxon>
        <taxon>Chromadorea</taxon>
        <taxon>Rhabditida</taxon>
        <taxon>Rhabditina</taxon>
        <taxon>Rhabditomorpha</taxon>
        <taxon>Rhabditoidea</taxon>
        <taxon>Rhabditidae</taxon>
        <taxon>Mesorhabditinae</taxon>
        <taxon>Mesorhabditis</taxon>
    </lineage>
</organism>
<keyword evidence="1" id="KW-0732">Signal</keyword>
<protein>
    <submittedName>
        <fullName evidence="3">Uncharacterized protein</fullName>
    </submittedName>
</protein>
<sequence length="620" mass="72993">MRLHYLTFLLFSVLSPTEAGLGPVDTFLNLWHYGIREVKDLFLKTPKQVFGDKKVEAEVPTILSQNATQGTKIYLFSDIARADIEANPNLRKIHEGLNGEVFNTLSGLHYNILIKKIVETMFQEKFNKSLPETLQNDSFGQTVPAKHESWGKMLLNIWKGVLGNQELIKTFQDNVLNRLGFVDDLDNAVVTFGKDVKKTIGATFSEINPSLETNAEQNQKMEKLFEKVLLKHLTGILFEGDKLKPTLEKSVNRLEETMTKEYSEIAQELTAQAKQLEEFFLKENQRDPRGDFMECFFIPVDNAMRGKLRYRENRSFRLYWKQFKEKYNGQQISTRYDKMGYDYIFETYLNRLYNHEVAKGNNTFDYTSHETFTQMYTTVYKMARQLRFFSDSQEKILESEAEEDIRVFSRYREEEMDEFKKKMEKLRKVDRSYRKKIATIDFNTFVAYQMGFCTIDLSDTANHSLFDLGFEAFHNFVNIHRWKDTNETLNRNFLFYQNTTGSCEHRFNYIHKDYHHGHFHQKNSRTGAKFYLFREHDEITNEEREKLNTSLNESLASILPKTQEAYHEAAVKICQKKVNDKHKCRFVLTTTNDCIYPRESDDPFILFLNPHKNIKVVIGI</sequence>
<accession>A0AAF3EYL9</accession>
<evidence type="ECO:0000256" key="1">
    <source>
        <dbReference type="SAM" id="SignalP"/>
    </source>
</evidence>
<evidence type="ECO:0000313" key="3">
    <source>
        <dbReference type="WBParaSite" id="MBELARI_LOCUS18793"/>
    </source>
</evidence>
<keyword evidence="2" id="KW-1185">Reference proteome</keyword>
<dbReference type="AlphaFoldDB" id="A0AAF3EYL9"/>
<dbReference type="WBParaSite" id="MBELARI_LOCUS18793">
    <property type="protein sequence ID" value="MBELARI_LOCUS18793"/>
    <property type="gene ID" value="MBELARI_LOCUS18793"/>
</dbReference>
<feature type="signal peptide" evidence="1">
    <location>
        <begin position="1"/>
        <end position="19"/>
    </location>
</feature>
<dbReference type="Proteomes" id="UP000887575">
    <property type="component" value="Unassembled WGS sequence"/>
</dbReference>
<reference evidence="3" key="1">
    <citation type="submission" date="2024-02" db="UniProtKB">
        <authorList>
            <consortium name="WormBaseParasite"/>
        </authorList>
    </citation>
    <scope>IDENTIFICATION</scope>
</reference>
<name>A0AAF3EYL9_9BILA</name>
<proteinExistence type="predicted"/>
<feature type="chain" id="PRO_5042013253" evidence="1">
    <location>
        <begin position="20"/>
        <end position="620"/>
    </location>
</feature>